<evidence type="ECO:0000313" key="2">
    <source>
        <dbReference type="Proteomes" id="UP001470230"/>
    </source>
</evidence>
<name>A0ABR2J289_9EUKA</name>
<dbReference type="Proteomes" id="UP001470230">
    <property type="component" value="Unassembled WGS sequence"/>
</dbReference>
<proteinExistence type="predicted"/>
<evidence type="ECO:0000313" key="1">
    <source>
        <dbReference type="EMBL" id="KAK8872008.1"/>
    </source>
</evidence>
<comment type="caution">
    <text evidence="1">The sequence shown here is derived from an EMBL/GenBank/DDBJ whole genome shotgun (WGS) entry which is preliminary data.</text>
</comment>
<keyword evidence="2" id="KW-1185">Reference proteome</keyword>
<evidence type="ECO:0008006" key="3">
    <source>
        <dbReference type="Google" id="ProtNLM"/>
    </source>
</evidence>
<gene>
    <name evidence="1" type="ORF">M9Y10_007762</name>
</gene>
<protein>
    <recommendedName>
        <fullName evidence="3">Adhesin domain-containing protein</fullName>
    </recommendedName>
</protein>
<reference evidence="1 2" key="1">
    <citation type="submission" date="2024-04" db="EMBL/GenBank/DDBJ databases">
        <title>Tritrichomonas musculus Genome.</title>
        <authorList>
            <person name="Alves-Ferreira E."/>
            <person name="Grigg M."/>
            <person name="Lorenzi H."/>
            <person name="Galac M."/>
        </authorList>
    </citation>
    <scope>NUCLEOTIDE SEQUENCE [LARGE SCALE GENOMIC DNA]</scope>
    <source>
        <strain evidence="1 2">EAF2021</strain>
    </source>
</reference>
<accession>A0ABR2J289</accession>
<sequence>MEIEGEKVKVPLCNPYLVLNSVTRIISMMKAEKQITLHSMNDIEILTGKTGLETQDLNIEAERQVVITSQYKYSGYKKVGVDITDLRVPKNLTISGDKGVTTKGVNMTARNIKIKSEHGDIIDFDMPLDMVFNYDMPYHDWWTITGHRDTHSSTYQAK</sequence>
<organism evidence="1 2">
    <name type="scientific">Tritrichomonas musculus</name>
    <dbReference type="NCBI Taxonomy" id="1915356"/>
    <lineage>
        <taxon>Eukaryota</taxon>
        <taxon>Metamonada</taxon>
        <taxon>Parabasalia</taxon>
        <taxon>Tritrichomonadida</taxon>
        <taxon>Tritrichomonadidae</taxon>
        <taxon>Tritrichomonas</taxon>
    </lineage>
</organism>
<dbReference type="EMBL" id="JAPFFF010000013">
    <property type="protein sequence ID" value="KAK8872008.1"/>
    <property type="molecule type" value="Genomic_DNA"/>
</dbReference>